<dbReference type="SUPFAM" id="SSF51182">
    <property type="entry name" value="RmlC-like cupins"/>
    <property type="match status" value="1"/>
</dbReference>
<protein>
    <submittedName>
        <fullName evidence="6">AraC family transcriptional regulator</fullName>
    </submittedName>
</protein>
<evidence type="ECO:0000259" key="4">
    <source>
        <dbReference type="PROSITE" id="PS01124"/>
    </source>
</evidence>
<dbReference type="Proteomes" id="UP001228636">
    <property type="component" value="Unassembled WGS sequence"/>
</dbReference>
<dbReference type="InterPro" id="IPR011051">
    <property type="entry name" value="RmlC_Cupin_sf"/>
</dbReference>
<feature type="domain" description="HTH araC/xylS-type" evidence="4">
    <location>
        <begin position="189"/>
        <end position="287"/>
    </location>
</feature>
<evidence type="ECO:0000313" key="7">
    <source>
        <dbReference type="Proteomes" id="UP000232721"/>
    </source>
</evidence>
<proteinExistence type="predicted"/>
<keyword evidence="2" id="KW-0238">DNA-binding</keyword>
<evidence type="ECO:0000256" key="1">
    <source>
        <dbReference type="ARBA" id="ARBA00023015"/>
    </source>
</evidence>
<dbReference type="SMART" id="SM00342">
    <property type="entry name" value="HTH_ARAC"/>
    <property type="match status" value="1"/>
</dbReference>
<dbReference type="CDD" id="cd06976">
    <property type="entry name" value="cupin_MtlR-like_N"/>
    <property type="match status" value="1"/>
</dbReference>
<keyword evidence="7" id="KW-1185">Reference proteome</keyword>
<keyword evidence="3" id="KW-0804">Transcription</keyword>
<dbReference type="GO" id="GO:0003700">
    <property type="term" value="F:DNA-binding transcription factor activity"/>
    <property type="evidence" value="ECO:0007669"/>
    <property type="project" value="InterPro"/>
</dbReference>
<evidence type="ECO:0000313" key="5">
    <source>
        <dbReference type="EMBL" id="AUC20668.1"/>
    </source>
</evidence>
<dbReference type="PANTHER" id="PTHR43280:SF27">
    <property type="entry name" value="TRANSCRIPTIONAL REGULATOR MTLR"/>
    <property type="match status" value="1"/>
</dbReference>
<dbReference type="PROSITE" id="PS01124">
    <property type="entry name" value="HTH_ARAC_FAMILY_2"/>
    <property type="match status" value="1"/>
</dbReference>
<dbReference type="GO" id="GO:0043565">
    <property type="term" value="F:sequence-specific DNA binding"/>
    <property type="evidence" value="ECO:0007669"/>
    <property type="project" value="InterPro"/>
</dbReference>
<dbReference type="InterPro" id="IPR018062">
    <property type="entry name" value="HTH_AraC-typ_CS"/>
</dbReference>
<dbReference type="Gene3D" id="1.10.10.60">
    <property type="entry name" value="Homeodomain-like"/>
    <property type="match status" value="2"/>
</dbReference>
<dbReference type="InterPro" id="IPR020449">
    <property type="entry name" value="Tscrpt_reg_AraC-type_HTH"/>
</dbReference>
<keyword evidence="1" id="KW-0805">Transcription regulation</keyword>
<reference evidence="6 8" key="1">
    <citation type="journal article" date="2014" name="Int. J. Syst. Evol. Microbiol.">
        <title>Complete genome sequence of Corynebacterium casei LMG S-19264T (=DSM 44701T), isolated from a smear-ripened cheese.</title>
        <authorList>
            <consortium name="US DOE Joint Genome Institute (JGI-PGF)"/>
            <person name="Walter F."/>
            <person name="Albersmeier A."/>
            <person name="Kalinowski J."/>
            <person name="Ruckert C."/>
        </authorList>
    </citation>
    <scope>NUCLEOTIDE SEQUENCE [LARGE SCALE GENOMIC DNA]</scope>
    <source>
        <strain evidence="6 8">CECT 8670</strain>
    </source>
</reference>
<dbReference type="Gene3D" id="2.60.120.10">
    <property type="entry name" value="Jelly Rolls"/>
    <property type="match status" value="1"/>
</dbReference>
<evidence type="ECO:0000256" key="2">
    <source>
        <dbReference type="ARBA" id="ARBA00023125"/>
    </source>
</evidence>
<gene>
    <name evidence="5" type="ORF">BTO15_00405</name>
    <name evidence="6" type="ORF">QWY81_11175</name>
</gene>
<name>A0AAJ1QXW4_9FLAO</name>
<dbReference type="EMBL" id="JAUFQH010000008">
    <property type="protein sequence ID" value="MDN3620015.1"/>
    <property type="molecule type" value="Genomic_DNA"/>
</dbReference>
<accession>A0AAJ1QXW4</accession>
<dbReference type="PROSITE" id="PS00041">
    <property type="entry name" value="HTH_ARAC_FAMILY_1"/>
    <property type="match status" value="1"/>
</dbReference>
<dbReference type="EMBL" id="CP019336">
    <property type="protein sequence ID" value="AUC20668.1"/>
    <property type="molecule type" value="Genomic_DNA"/>
</dbReference>
<dbReference type="InterPro" id="IPR009057">
    <property type="entry name" value="Homeodomain-like_sf"/>
</dbReference>
<dbReference type="PANTHER" id="PTHR43280">
    <property type="entry name" value="ARAC-FAMILY TRANSCRIPTIONAL REGULATOR"/>
    <property type="match status" value="1"/>
</dbReference>
<dbReference type="PRINTS" id="PR00032">
    <property type="entry name" value="HTHARAC"/>
</dbReference>
<evidence type="ECO:0000313" key="8">
    <source>
        <dbReference type="Proteomes" id="UP001228636"/>
    </source>
</evidence>
<dbReference type="RefSeq" id="WP_208889960.1">
    <property type="nucleotide sequence ID" value="NZ_CP019336.1"/>
</dbReference>
<evidence type="ECO:0000256" key="3">
    <source>
        <dbReference type="ARBA" id="ARBA00023163"/>
    </source>
</evidence>
<evidence type="ECO:0000313" key="6">
    <source>
        <dbReference type="EMBL" id="MDN3620015.1"/>
    </source>
</evidence>
<dbReference type="AlphaFoldDB" id="A0AAJ1QXW4"/>
<sequence length="288" mass="33204">MKLVLKKSDTPVNKKLDIYTRDVPCLDAAWHYHKEFELLYISKSNGIRFVGDSVAPFFAGDLVLVGSYLPHLWRNDPSYYEEESTKEVKTIVTKFTDDFLGNEILQMPDFYNVKKILEECKFGLSFGENVSKFLHNDIMSLPRLSSTEKHIKILSILHKLSLVDKKDKTVLSSSDMRQTTTTESSERIDTVLKFISDNYASSISLDDISNVACMTTNSFCRFFKKMTNKSFTQFLNEIRIRNASRILVQENLPVSEICYIVGFNSITNFNKQFKQIMGSTPKKFREDI</sequence>
<dbReference type="InterPro" id="IPR014710">
    <property type="entry name" value="RmlC-like_jellyroll"/>
</dbReference>
<organism evidence="6 8">
    <name type="scientific">Polaribacter sejongensis</name>
    <dbReference type="NCBI Taxonomy" id="985043"/>
    <lineage>
        <taxon>Bacteria</taxon>
        <taxon>Pseudomonadati</taxon>
        <taxon>Bacteroidota</taxon>
        <taxon>Flavobacteriia</taxon>
        <taxon>Flavobacteriales</taxon>
        <taxon>Flavobacteriaceae</taxon>
    </lineage>
</organism>
<reference evidence="6" key="3">
    <citation type="submission" date="2023-06" db="EMBL/GenBank/DDBJ databases">
        <authorList>
            <person name="Lucena T."/>
            <person name="Sun Q."/>
        </authorList>
    </citation>
    <scope>NUCLEOTIDE SEQUENCE</scope>
    <source>
        <strain evidence="6">CECT 8670</strain>
    </source>
</reference>
<dbReference type="InterPro" id="IPR018060">
    <property type="entry name" value="HTH_AraC"/>
</dbReference>
<reference evidence="5 7" key="2">
    <citation type="submission" date="2017-02" db="EMBL/GenBank/DDBJ databases">
        <title>Trade-off between light-utilization and light-protection in marine flavobacteria.</title>
        <authorList>
            <person name="Kumagai Y."/>
            <person name="Yoshizawa S."/>
            <person name="Kogure K."/>
            <person name="Iwasaki W."/>
        </authorList>
    </citation>
    <scope>NUCLEOTIDE SEQUENCE [LARGE SCALE GENOMIC DNA]</scope>
    <source>
        <strain evidence="5 7">KCTC 23670</strain>
    </source>
</reference>
<dbReference type="Pfam" id="PF12833">
    <property type="entry name" value="HTH_18"/>
    <property type="match status" value="1"/>
</dbReference>
<dbReference type="SUPFAM" id="SSF46689">
    <property type="entry name" value="Homeodomain-like"/>
    <property type="match status" value="2"/>
</dbReference>
<dbReference type="Proteomes" id="UP000232721">
    <property type="component" value="Chromosome"/>
</dbReference>